<dbReference type="InterPro" id="IPR037401">
    <property type="entry name" value="SnoaL-like"/>
</dbReference>
<accession>Q11GL1</accession>
<evidence type="ECO:0000313" key="2">
    <source>
        <dbReference type="EMBL" id="ABG63464.1"/>
    </source>
</evidence>
<evidence type="ECO:0000259" key="1">
    <source>
        <dbReference type="Pfam" id="PF12680"/>
    </source>
</evidence>
<dbReference type="Pfam" id="PF12680">
    <property type="entry name" value="SnoaL_2"/>
    <property type="match status" value="1"/>
</dbReference>
<dbReference type="SUPFAM" id="SSF54427">
    <property type="entry name" value="NTF2-like"/>
    <property type="match status" value="1"/>
</dbReference>
<proteinExistence type="predicted"/>
<dbReference type="EMBL" id="CP000390">
    <property type="protein sequence ID" value="ABG63464.1"/>
    <property type="molecule type" value="Genomic_DNA"/>
</dbReference>
<dbReference type="eggNOG" id="COG3631">
    <property type="taxonomic scope" value="Bacteria"/>
</dbReference>
<dbReference type="Gene3D" id="3.10.450.50">
    <property type="match status" value="1"/>
</dbReference>
<name>Q11GL1_CHESB</name>
<reference evidence="2" key="1">
    <citation type="submission" date="2006-06" db="EMBL/GenBank/DDBJ databases">
        <title>Complete sequence of chromosome of Chelativorans sp. BNC1.</title>
        <authorList>
            <consortium name="US DOE Joint Genome Institute"/>
            <person name="Copeland A."/>
            <person name="Lucas S."/>
            <person name="Lapidus A."/>
            <person name="Barry K."/>
            <person name="Detter J.C."/>
            <person name="Glavina del Rio T."/>
            <person name="Hammon N."/>
            <person name="Israni S."/>
            <person name="Dalin E."/>
            <person name="Tice H."/>
            <person name="Pitluck S."/>
            <person name="Chertkov O."/>
            <person name="Brettin T."/>
            <person name="Bruce D."/>
            <person name="Han C."/>
            <person name="Tapia R."/>
            <person name="Gilna P."/>
            <person name="Schmutz J."/>
            <person name="Larimer F."/>
            <person name="Land M."/>
            <person name="Hauser L."/>
            <person name="Kyrpides N."/>
            <person name="Mikhailova N."/>
            <person name="Richardson P."/>
        </authorList>
    </citation>
    <scope>NUCLEOTIDE SEQUENCE</scope>
    <source>
        <strain evidence="2">BNC1</strain>
    </source>
</reference>
<organism evidence="2">
    <name type="scientific">Chelativorans sp. (strain BNC1)</name>
    <dbReference type="NCBI Taxonomy" id="266779"/>
    <lineage>
        <taxon>Bacteria</taxon>
        <taxon>Pseudomonadati</taxon>
        <taxon>Pseudomonadota</taxon>
        <taxon>Alphaproteobacteria</taxon>
        <taxon>Hyphomicrobiales</taxon>
        <taxon>Phyllobacteriaceae</taxon>
        <taxon>Chelativorans</taxon>
    </lineage>
</organism>
<dbReference type="AlphaFoldDB" id="Q11GL1"/>
<dbReference type="InterPro" id="IPR032710">
    <property type="entry name" value="NTF2-like_dom_sf"/>
</dbReference>
<sequence length="138" mass="14630">MSATETGALIARALASFNARDVEAMMACLSEDVAVDIPSAAREIGADKARWQLANLFRFLQAEAKDIAIMTAAGGFRAAAEFTLIGTYLATLPGFPPARGQPFRMAAGLFFDIDDEGLISRVTVCCDPARLSAALRAD</sequence>
<gene>
    <name evidence="2" type="ordered locus">Meso_2071</name>
</gene>
<dbReference type="STRING" id="266779.Meso_2071"/>
<protein>
    <recommendedName>
        <fullName evidence="1">SnoaL-like domain-containing protein</fullName>
    </recommendedName>
</protein>
<dbReference type="OrthoDB" id="582835at2"/>
<feature type="domain" description="SnoaL-like" evidence="1">
    <location>
        <begin position="11"/>
        <end position="121"/>
    </location>
</feature>
<dbReference type="KEGG" id="mes:Meso_2071"/>
<dbReference type="HOGENOM" id="CLU_153092_0_0_5"/>